<dbReference type="PANTHER" id="PTHR16288">
    <property type="entry name" value="WD40 REPEAT PROTEIN 4"/>
    <property type="match status" value="1"/>
</dbReference>
<dbReference type="SUPFAM" id="SSF50978">
    <property type="entry name" value="WD40 repeat-like"/>
    <property type="match status" value="1"/>
</dbReference>
<dbReference type="GO" id="GO:0006400">
    <property type="term" value="P:tRNA modification"/>
    <property type="evidence" value="ECO:0007669"/>
    <property type="project" value="TreeGrafter"/>
</dbReference>
<evidence type="ECO:0000256" key="1">
    <source>
        <dbReference type="ARBA" id="ARBA00004123"/>
    </source>
</evidence>
<dbReference type="GO" id="GO:0043527">
    <property type="term" value="C:tRNA methyltransferase complex"/>
    <property type="evidence" value="ECO:0007669"/>
    <property type="project" value="TreeGrafter"/>
</dbReference>
<feature type="region of interest" description="Disordered" evidence="6">
    <location>
        <begin position="525"/>
        <end position="554"/>
    </location>
</feature>
<evidence type="ECO:0000313" key="8">
    <source>
        <dbReference type="Proteomes" id="UP000051952"/>
    </source>
</evidence>
<evidence type="ECO:0000256" key="6">
    <source>
        <dbReference type="SAM" id="MobiDB-lite"/>
    </source>
</evidence>
<dbReference type="OrthoDB" id="339900at2759"/>
<protein>
    <recommendedName>
        <fullName evidence="9">WD40 repeat-containing protein</fullName>
    </recommendedName>
</protein>
<dbReference type="GO" id="GO:0005634">
    <property type="term" value="C:nucleus"/>
    <property type="evidence" value="ECO:0007669"/>
    <property type="project" value="UniProtKB-SubCell"/>
</dbReference>
<name>A0A0S4IWR1_BODSA</name>
<dbReference type="PANTHER" id="PTHR16288:SF0">
    <property type="entry name" value="TRNA (GUANINE-N(7)-)-METHYLTRANSFERASE NON-CATALYTIC SUBUNIT WDR4"/>
    <property type="match status" value="1"/>
</dbReference>
<accession>A0A0S4IWR1</accession>
<evidence type="ECO:0000256" key="4">
    <source>
        <dbReference type="ARBA" id="ARBA00022737"/>
    </source>
</evidence>
<dbReference type="InterPro" id="IPR036322">
    <property type="entry name" value="WD40_repeat_dom_sf"/>
</dbReference>
<evidence type="ECO:0000313" key="7">
    <source>
        <dbReference type="EMBL" id="CUF81756.1"/>
    </source>
</evidence>
<keyword evidence="4" id="KW-0677">Repeat</keyword>
<keyword evidence="2" id="KW-0853">WD repeat</keyword>
<dbReference type="Gene3D" id="2.130.10.10">
    <property type="entry name" value="YVTN repeat-like/Quinoprotein amine dehydrogenase"/>
    <property type="match status" value="1"/>
</dbReference>
<evidence type="ECO:0000256" key="3">
    <source>
        <dbReference type="ARBA" id="ARBA00022694"/>
    </source>
</evidence>
<proteinExistence type="predicted"/>
<keyword evidence="8" id="KW-1185">Reference proteome</keyword>
<dbReference type="Proteomes" id="UP000051952">
    <property type="component" value="Unassembled WGS sequence"/>
</dbReference>
<dbReference type="InterPro" id="IPR015943">
    <property type="entry name" value="WD40/YVTN_repeat-like_dom_sf"/>
</dbReference>
<feature type="compositionally biased region" description="Acidic residues" evidence="6">
    <location>
        <begin position="535"/>
        <end position="544"/>
    </location>
</feature>
<reference evidence="8" key="1">
    <citation type="submission" date="2015-09" db="EMBL/GenBank/DDBJ databases">
        <authorList>
            <consortium name="Pathogen Informatics"/>
        </authorList>
    </citation>
    <scope>NUCLEOTIDE SEQUENCE [LARGE SCALE GENOMIC DNA]</scope>
    <source>
        <strain evidence="8">Lake Konstanz</strain>
    </source>
</reference>
<keyword evidence="5" id="KW-0539">Nucleus</keyword>
<evidence type="ECO:0000256" key="2">
    <source>
        <dbReference type="ARBA" id="ARBA00022574"/>
    </source>
</evidence>
<evidence type="ECO:0000256" key="5">
    <source>
        <dbReference type="ARBA" id="ARBA00023242"/>
    </source>
</evidence>
<dbReference type="InterPro" id="IPR028884">
    <property type="entry name" value="Trm82"/>
</dbReference>
<evidence type="ECO:0008006" key="9">
    <source>
        <dbReference type="Google" id="ProtNLM"/>
    </source>
</evidence>
<dbReference type="VEuPathDB" id="TriTrypDB:BSAL_65970"/>
<gene>
    <name evidence="7" type="ORF">BSAL_65970</name>
</gene>
<dbReference type="GO" id="GO:0036265">
    <property type="term" value="P:RNA (guanine-N7)-methylation"/>
    <property type="evidence" value="ECO:0007669"/>
    <property type="project" value="InterPro"/>
</dbReference>
<keyword evidence="3" id="KW-0819">tRNA processing</keyword>
<sequence length="554" mass="59059">MVEEAASFHLTTMESERLIVAAFDEKIVLSRLAVQNGTVELLRTWSASQRVRSVVLFQHQSSKKILLAAAGDGKQVHCYDVSNFALNATTTAAPAVSETGAPNLVFTYGLHQKKISHVCAADDDIVLADKFGEVYRLQLAYDESTSTFSATIAEANLLDGGDDDDDDDDKTSNKTPVVVATSGNGAPMFGKQSASFMLQHFSLLTQLYMTDCVPRRLLSCDREGHARVSKYPHTFVIDQFLWNDAPQAPITCIAELSDTQCEGNVIVTGDGKGRVTFWCDAVKVVSASLSEESITSPKKSDGTFKRLTVIDLSAFHAESLAHQSSSSGDDSSAATGATGAASTTARAPATAGVVGLALLHNKAADAFGVLMALDKVDDLFFCPKKKKTARAPAATGVVGLALLHNKAADAFGVLMALDKVDDLFFCPIRDGGFSIEVCSSSITRVPVSRPVVGLVTAGPASALAVLRRGAESTEHSIVVLESDGCEDSSRVRVVDVANSMLAAELNTLGLETLDLFAYWRPTAAKDPRAAKLQQDDDEAEDNEGEAAKKRNRTQ</sequence>
<organism evidence="7 8">
    <name type="scientific">Bodo saltans</name>
    <name type="common">Flagellated protozoan</name>
    <dbReference type="NCBI Taxonomy" id="75058"/>
    <lineage>
        <taxon>Eukaryota</taxon>
        <taxon>Discoba</taxon>
        <taxon>Euglenozoa</taxon>
        <taxon>Kinetoplastea</taxon>
        <taxon>Metakinetoplastina</taxon>
        <taxon>Eubodonida</taxon>
        <taxon>Bodonidae</taxon>
        <taxon>Bodo</taxon>
    </lineage>
</organism>
<dbReference type="GO" id="GO:0005829">
    <property type="term" value="C:cytosol"/>
    <property type="evidence" value="ECO:0007669"/>
    <property type="project" value="TreeGrafter"/>
</dbReference>
<dbReference type="AlphaFoldDB" id="A0A0S4IWR1"/>
<comment type="subcellular location">
    <subcellularLocation>
        <location evidence="1">Nucleus</location>
    </subcellularLocation>
</comment>
<dbReference type="EMBL" id="CYKH01000416">
    <property type="protein sequence ID" value="CUF81756.1"/>
    <property type="molecule type" value="Genomic_DNA"/>
</dbReference>